<evidence type="ECO:0000313" key="2">
    <source>
        <dbReference type="EMBL" id="KAA6353013.1"/>
    </source>
</evidence>
<dbReference type="EMBL" id="SNRW01038916">
    <property type="protein sequence ID" value="KAA6353013.1"/>
    <property type="molecule type" value="Genomic_DNA"/>
</dbReference>
<protein>
    <submittedName>
        <fullName evidence="2">Uncharacterized protein</fullName>
    </submittedName>
</protein>
<evidence type="ECO:0000256" key="1">
    <source>
        <dbReference type="SAM" id="MobiDB-lite"/>
    </source>
</evidence>
<dbReference type="AlphaFoldDB" id="A0A5J4T5H8"/>
<reference evidence="2 3" key="1">
    <citation type="submission" date="2019-03" db="EMBL/GenBank/DDBJ databases">
        <title>Single cell metagenomics reveals metabolic interactions within the superorganism composed of flagellate Streblomastix strix and complex community of Bacteroidetes bacteria on its surface.</title>
        <authorList>
            <person name="Treitli S.C."/>
            <person name="Kolisko M."/>
            <person name="Husnik F."/>
            <person name="Keeling P."/>
            <person name="Hampl V."/>
        </authorList>
    </citation>
    <scope>NUCLEOTIDE SEQUENCE [LARGE SCALE GENOMIC DNA]</scope>
    <source>
        <strain evidence="2">ST1C</strain>
    </source>
</reference>
<sequence length="125" mass="14414">MDSQTTETIPQSLQLTKLLKEPKIVGASEYSILCYAATLQAKLEQMTQLNIQQVIQAKIMKDQTRNFNKEVRQGEKRTTNSYFRLQKILVNDLLPPNLHISPKDHPKYVSQPEAKQKQGENFLEN</sequence>
<organism evidence="2 3">
    <name type="scientific">Streblomastix strix</name>
    <dbReference type="NCBI Taxonomy" id="222440"/>
    <lineage>
        <taxon>Eukaryota</taxon>
        <taxon>Metamonada</taxon>
        <taxon>Preaxostyla</taxon>
        <taxon>Oxymonadida</taxon>
        <taxon>Streblomastigidae</taxon>
        <taxon>Streblomastix</taxon>
    </lineage>
</organism>
<gene>
    <name evidence="2" type="ORF">EZS28_051460</name>
</gene>
<dbReference type="Proteomes" id="UP000324800">
    <property type="component" value="Unassembled WGS sequence"/>
</dbReference>
<feature type="region of interest" description="Disordered" evidence="1">
    <location>
        <begin position="96"/>
        <end position="125"/>
    </location>
</feature>
<comment type="caution">
    <text evidence="2">The sequence shown here is derived from an EMBL/GenBank/DDBJ whole genome shotgun (WGS) entry which is preliminary data.</text>
</comment>
<proteinExistence type="predicted"/>
<evidence type="ECO:0000313" key="3">
    <source>
        <dbReference type="Proteomes" id="UP000324800"/>
    </source>
</evidence>
<name>A0A5J4T5H8_9EUKA</name>
<accession>A0A5J4T5H8</accession>